<comment type="caution">
    <text evidence="2">The sequence shown here is derived from an EMBL/GenBank/DDBJ whole genome shotgun (WGS) entry which is preliminary data.</text>
</comment>
<name>A0A9N9LBR9_9HELO</name>
<protein>
    <submittedName>
        <fullName evidence="2">Uncharacterized protein</fullName>
    </submittedName>
</protein>
<keyword evidence="3" id="KW-1185">Reference proteome</keyword>
<organism evidence="2 3">
    <name type="scientific">Hymenoscyphus fraxineus</name>
    <dbReference type="NCBI Taxonomy" id="746836"/>
    <lineage>
        <taxon>Eukaryota</taxon>
        <taxon>Fungi</taxon>
        <taxon>Dikarya</taxon>
        <taxon>Ascomycota</taxon>
        <taxon>Pezizomycotina</taxon>
        <taxon>Leotiomycetes</taxon>
        <taxon>Helotiales</taxon>
        <taxon>Helotiaceae</taxon>
        <taxon>Hymenoscyphus</taxon>
    </lineage>
</organism>
<feature type="region of interest" description="Disordered" evidence="1">
    <location>
        <begin position="1"/>
        <end position="24"/>
    </location>
</feature>
<dbReference type="EMBL" id="CAJVRL010000115">
    <property type="protein sequence ID" value="CAG8961588.1"/>
    <property type="molecule type" value="Genomic_DNA"/>
</dbReference>
<accession>A0A9N9LBR9</accession>
<feature type="compositionally biased region" description="Basic and acidic residues" evidence="1">
    <location>
        <begin position="1"/>
        <end position="16"/>
    </location>
</feature>
<reference evidence="2" key="1">
    <citation type="submission" date="2021-07" db="EMBL/GenBank/DDBJ databases">
        <authorList>
            <person name="Durling M."/>
        </authorList>
    </citation>
    <scope>NUCLEOTIDE SEQUENCE</scope>
</reference>
<evidence type="ECO:0000313" key="2">
    <source>
        <dbReference type="EMBL" id="CAG8961588.1"/>
    </source>
</evidence>
<evidence type="ECO:0000256" key="1">
    <source>
        <dbReference type="SAM" id="MobiDB-lite"/>
    </source>
</evidence>
<dbReference type="Proteomes" id="UP000696280">
    <property type="component" value="Unassembled WGS sequence"/>
</dbReference>
<sequence length="142" mass="16170">MSNPEDSNKDLPKPPERSQNTYDFGERPDVFLLDKTAKGVDMKYLEYRLTPSYELRGDGSLTMCSGLPPPESGKAYVVLQYYYESDRYGVFVWPEDRPFMIHTVRAGEIYIASKLPGEHPGWKLAVSTTMEGVKREYSCVVS</sequence>
<gene>
    <name evidence="2" type="ORF">HYFRA_00006122</name>
</gene>
<dbReference type="AlphaFoldDB" id="A0A9N9LBR9"/>
<proteinExistence type="predicted"/>
<evidence type="ECO:0000313" key="3">
    <source>
        <dbReference type="Proteomes" id="UP000696280"/>
    </source>
</evidence>